<feature type="region of interest" description="Disordered" evidence="2">
    <location>
        <begin position="379"/>
        <end position="401"/>
    </location>
</feature>
<dbReference type="PANTHER" id="PTHR46401">
    <property type="entry name" value="GLYCOSYLTRANSFERASE WBBK-RELATED"/>
    <property type="match status" value="1"/>
</dbReference>
<dbReference type="Pfam" id="PF13692">
    <property type="entry name" value="Glyco_trans_1_4"/>
    <property type="match status" value="1"/>
</dbReference>
<dbReference type="AlphaFoldDB" id="A0A7Y9FQ02"/>
<dbReference type="GO" id="GO:0016757">
    <property type="term" value="F:glycosyltransferase activity"/>
    <property type="evidence" value="ECO:0007669"/>
    <property type="project" value="TreeGrafter"/>
</dbReference>
<keyword evidence="4" id="KW-1185">Reference proteome</keyword>
<comment type="caution">
    <text evidence="3">The sequence shown here is derived from an EMBL/GenBank/DDBJ whole genome shotgun (WGS) entry which is preliminary data.</text>
</comment>
<evidence type="ECO:0000256" key="1">
    <source>
        <dbReference type="ARBA" id="ARBA00022679"/>
    </source>
</evidence>
<name>A0A7Y9FQ02_9SPHN</name>
<organism evidence="3 4">
    <name type="scientific">Sphingomonas melonis</name>
    <dbReference type="NCBI Taxonomy" id="152682"/>
    <lineage>
        <taxon>Bacteria</taxon>
        <taxon>Pseudomonadati</taxon>
        <taxon>Pseudomonadota</taxon>
        <taxon>Alphaproteobacteria</taxon>
        <taxon>Sphingomonadales</taxon>
        <taxon>Sphingomonadaceae</taxon>
        <taxon>Sphingomonas</taxon>
    </lineage>
</organism>
<dbReference type="EMBL" id="JACCBY010000004">
    <property type="protein sequence ID" value="NYD91304.1"/>
    <property type="molecule type" value="Genomic_DNA"/>
</dbReference>
<dbReference type="Proteomes" id="UP000517753">
    <property type="component" value="Unassembled WGS sequence"/>
</dbReference>
<dbReference type="SUPFAM" id="SSF53756">
    <property type="entry name" value="UDP-Glycosyltransferase/glycogen phosphorylase"/>
    <property type="match status" value="1"/>
</dbReference>
<dbReference type="PANTHER" id="PTHR46401:SF2">
    <property type="entry name" value="GLYCOSYLTRANSFERASE WBBK-RELATED"/>
    <property type="match status" value="1"/>
</dbReference>
<evidence type="ECO:0000313" key="3">
    <source>
        <dbReference type="EMBL" id="NYD91304.1"/>
    </source>
</evidence>
<reference evidence="3 4" key="1">
    <citation type="submission" date="2020-07" db="EMBL/GenBank/DDBJ databases">
        <authorList>
            <person name="Partida-Martinez L."/>
            <person name="Huntemann M."/>
            <person name="Clum A."/>
            <person name="Wang J."/>
            <person name="Palaniappan K."/>
            <person name="Ritter S."/>
            <person name="Chen I.-M."/>
            <person name="Stamatis D."/>
            <person name="Reddy T."/>
            <person name="O'Malley R."/>
            <person name="Daum C."/>
            <person name="Shapiro N."/>
            <person name="Ivanova N."/>
            <person name="Kyrpides N."/>
            <person name="Woyke T."/>
        </authorList>
    </citation>
    <scope>NUCLEOTIDE SEQUENCE [LARGE SCALE GENOMIC DNA]</scope>
    <source>
        <strain evidence="3 4">AS2.3</strain>
    </source>
</reference>
<dbReference type="RefSeq" id="WP_179509703.1">
    <property type="nucleotide sequence ID" value="NZ_JACCBY010000004.1"/>
</dbReference>
<dbReference type="Gene3D" id="3.40.50.2000">
    <property type="entry name" value="Glycogen Phosphorylase B"/>
    <property type="match status" value="1"/>
</dbReference>
<keyword evidence="1 3" id="KW-0808">Transferase</keyword>
<accession>A0A7Y9FQ02</accession>
<dbReference type="CDD" id="cd03809">
    <property type="entry name" value="GT4_MtfB-like"/>
    <property type="match status" value="1"/>
</dbReference>
<evidence type="ECO:0000313" key="4">
    <source>
        <dbReference type="Proteomes" id="UP000517753"/>
    </source>
</evidence>
<protein>
    <submittedName>
        <fullName evidence="3">Glycosyltransferase involved in cell wall biosynthesis</fullName>
    </submittedName>
</protein>
<reference evidence="3 4" key="2">
    <citation type="submission" date="2020-08" db="EMBL/GenBank/DDBJ databases">
        <title>The Agave Microbiome: Exploring the role of microbial communities in plant adaptations to desert environments.</title>
        <authorList>
            <person name="Partida-Martinez L.P."/>
        </authorList>
    </citation>
    <scope>NUCLEOTIDE SEQUENCE [LARGE SCALE GENOMIC DNA]</scope>
    <source>
        <strain evidence="3 4">AS2.3</strain>
    </source>
</reference>
<evidence type="ECO:0000256" key="2">
    <source>
        <dbReference type="SAM" id="MobiDB-lite"/>
    </source>
</evidence>
<proteinExistence type="predicted"/>
<sequence length="401" mass="43584">MTRLVELRWTGRLANGIDRVCLAYLRHFAPRAHAVVQHRGVIRVLSRSASRRLFALLAGRRGGGVRYRLALNLAAALLRSHPPRPGSLYVNVSHTDYDLPAHVRWIERHELRAVYLIHDLIPIVHPEHCRPHAVRRHTDRVQSALRYGAGIIVGSAAVARDLRAHAARLRLPCPPVAIAPLAGAALSRTAPTPVDSDYFLCVGTIESRKNHVLLLNVWDRLRTTPGLDVPRLVVIGRWGTGVGSLRAALAACGMAGGLIEIVEDCDDDALATLMQGARAVLMPSLAEGFGLPMAEALALGVPVIASDLPCFHEVGQGIPCLLDPHDVAGWTAKIAAFDGPASRRQRRIDALRGYCPPNWDDHFEQVAPWMATLTRLPTSERRSGNDQPAPAGCPIDLGTAN</sequence>
<gene>
    <name evidence="3" type="ORF">HD841_003111</name>
</gene>